<dbReference type="EMBL" id="JBHMAK010000015">
    <property type="protein sequence ID" value="MFB9813622.1"/>
    <property type="molecule type" value="Genomic_DNA"/>
</dbReference>
<evidence type="ECO:0000313" key="1">
    <source>
        <dbReference type="EMBL" id="MFB9813622.1"/>
    </source>
</evidence>
<reference evidence="1" key="1">
    <citation type="submission" date="2024-09" db="EMBL/GenBank/DDBJ databases">
        <authorList>
            <person name="Sun Q."/>
            <person name="Mori K."/>
        </authorList>
    </citation>
    <scope>NUCLEOTIDE SEQUENCE</scope>
    <source>
        <strain evidence="1">JCM 19018</strain>
    </source>
</reference>
<dbReference type="Proteomes" id="UP001589559">
    <property type="component" value="Unassembled WGS sequence"/>
</dbReference>
<accession>A0ACC6VR25</accession>
<protein>
    <submittedName>
        <fullName evidence="1">Uncharacterized protein</fullName>
    </submittedName>
</protein>
<comment type="caution">
    <text evidence="1">The sequence shown here is derived from an EMBL/GenBank/DDBJ whole genome shotgun (WGS) entry which is preliminary data.</text>
</comment>
<evidence type="ECO:0000313" key="2">
    <source>
        <dbReference type="Proteomes" id="UP001589559"/>
    </source>
</evidence>
<sequence length="351" mass="37989">MVETATMPPCTRRALLTTAGTGVITSLAGCGSLLNNSPSTEAPPFEGTDGYRVFMAEGVDFPNVEAVSFVGEESSADVSVYPSGDGHVQQVRDCLTDGRPAVVAGPDAQWTVMQACARSGRSYGFTQNGWTPTDRIAAAVPKQGRLDTHKFVGAELPRDLPWAVSEVLDPQLPDFPEPLDLGVPDGSTTIGRSRIRGVNDVGGFDRWDIVRLAVKVEPAVVSVDMQATIYGGATSKSASSYKPDRVRLVSDVPGNITGISPQNTDLEGLAVETTDSAGSDESFTQYTFTPQKNAELRSFAAWTRTQFQTNDTEPPISYDSNGRFRWRDPQLLEDDTWVHHTPGEAVWYPNR</sequence>
<gene>
    <name evidence="1" type="ORF">ACFFN7_19960</name>
</gene>
<keyword evidence="2" id="KW-1185">Reference proteome</keyword>
<proteinExistence type="predicted"/>
<organism evidence="1 2">
    <name type="scientific">Haloarcula sebkhae</name>
    <dbReference type="NCBI Taxonomy" id="932660"/>
    <lineage>
        <taxon>Archaea</taxon>
        <taxon>Methanobacteriati</taxon>
        <taxon>Methanobacteriota</taxon>
        <taxon>Stenosarchaea group</taxon>
        <taxon>Halobacteria</taxon>
        <taxon>Halobacteriales</taxon>
        <taxon>Haloarculaceae</taxon>
        <taxon>Haloarcula</taxon>
    </lineage>
</organism>
<name>A0ACC6VR25_9EURY</name>